<dbReference type="Pfam" id="PF00654">
    <property type="entry name" value="Voltage_CLC"/>
    <property type="match status" value="1"/>
</dbReference>
<dbReference type="InterPro" id="IPR001807">
    <property type="entry name" value="ClC"/>
</dbReference>
<accession>A0ABV4Y1Y8</accession>
<dbReference type="Proteomes" id="UP001576784">
    <property type="component" value="Unassembled WGS sequence"/>
</dbReference>
<keyword evidence="2 5" id="KW-0812">Transmembrane</keyword>
<feature type="transmembrane region" description="Helical" evidence="5">
    <location>
        <begin position="315"/>
        <end position="335"/>
    </location>
</feature>
<dbReference type="CDD" id="cd00400">
    <property type="entry name" value="Voltage_gated_ClC"/>
    <property type="match status" value="1"/>
</dbReference>
<gene>
    <name evidence="6" type="ORF">ACE1CI_31510</name>
</gene>
<dbReference type="PANTHER" id="PTHR43427">
    <property type="entry name" value="CHLORIDE CHANNEL PROTEIN CLC-E"/>
    <property type="match status" value="1"/>
</dbReference>
<proteinExistence type="predicted"/>
<dbReference type="Gene3D" id="1.10.3080.10">
    <property type="entry name" value="Clc chloride channel"/>
    <property type="match status" value="1"/>
</dbReference>
<comment type="caution">
    <text evidence="6">The sequence shown here is derived from an EMBL/GenBank/DDBJ whole genome shotgun (WGS) entry which is preliminary data.</text>
</comment>
<name>A0ABV4Y1Y8_9CYAN</name>
<feature type="transmembrane region" description="Helical" evidence="5">
    <location>
        <begin position="164"/>
        <end position="191"/>
    </location>
</feature>
<evidence type="ECO:0000256" key="5">
    <source>
        <dbReference type="SAM" id="Phobius"/>
    </source>
</evidence>
<reference evidence="6 7" key="1">
    <citation type="submission" date="2024-09" db="EMBL/GenBank/DDBJ databases">
        <title>Floridaenema gen nov. (Aerosakkonemataceae, Aerosakkonematales ord. nov., Cyanobacteria) from benthic tropical and subtropical fresh waters, with the description of four new species.</title>
        <authorList>
            <person name="Moretto J.A."/>
            <person name="Berthold D.E."/>
            <person name="Lefler F.W."/>
            <person name="Huang I.-S."/>
            <person name="Laughinghouse H. IV."/>
        </authorList>
    </citation>
    <scope>NUCLEOTIDE SEQUENCE [LARGE SCALE GENOMIC DNA]</scope>
    <source>
        <strain evidence="6 7">BLCC-F50</strain>
    </source>
</reference>
<keyword evidence="7" id="KW-1185">Reference proteome</keyword>
<feature type="transmembrane region" description="Helical" evidence="5">
    <location>
        <begin position="342"/>
        <end position="361"/>
    </location>
</feature>
<evidence type="ECO:0000313" key="6">
    <source>
        <dbReference type="EMBL" id="MFB2897468.1"/>
    </source>
</evidence>
<protein>
    <submittedName>
        <fullName evidence="6">Chloride channel protein</fullName>
    </submittedName>
</protein>
<evidence type="ECO:0000256" key="4">
    <source>
        <dbReference type="ARBA" id="ARBA00023136"/>
    </source>
</evidence>
<dbReference type="InterPro" id="IPR050368">
    <property type="entry name" value="ClC-type_chloride_channel"/>
</dbReference>
<sequence>MVPPKKHSPTDRTQSWTPCPQLLGIVKRNPLMISRWVLRWMVLGTVCGLFAGLYWNILEWMIHILSQFKGLTVLIVMPLAGLIIGLVIHFLGNPGEIGVIVDNIHFRGGRLDARKNPAMILASLVSISTGGSAGPEAPLVQVTGSFGTWVADRWRLEGEDLRTISLAAMAAGFTALFGAPLGGAVFALEILHHQHVLEYYEALMPAIVSSCASYLVFATITHLGIAPTWHFPQYGLHNIDDFALAIAYGIIGAVAGWIFMAIFRSCDRIFAQLPIPIYFRTTIAGLALGIFAFFFPLTRYFGHEELDVILNENFPAIFLLTLAFAKMATISMTVTGGWRGGFIIPLFFTGACIGKAIALSIPGLNPALAMICTMAALNSAVTRTPVSTTLLLSKLTNITPFTPILFASLIGFFLAPKVPLIASQLKKQIPIGIERTGSQMESGKPSTD</sequence>
<feature type="transmembrane region" description="Helical" evidence="5">
    <location>
        <begin position="245"/>
        <end position="263"/>
    </location>
</feature>
<comment type="subcellular location">
    <subcellularLocation>
        <location evidence="1">Membrane</location>
        <topology evidence="1">Multi-pass membrane protein</topology>
    </subcellularLocation>
</comment>
<feature type="transmembrane region" description="Helical" evidence="5">
    <location>
        <begin position="37"/>
        <end position="58"/>
    </location>
</feature>
<feature type="transmembrane region" description="Helical" evidence="5">
    <location>
        <begin position="275"/>
        <end position="295"/>
    </location>
</feature>
<dbReference type="PANTHER" id="PTHR43427:SF12">
    <property type="entry name" value="CHLORIDE TRANSPORTER"/>
    <property type="match status" value="1"/>
</dbReference>
<feature type="transmembrane region" description="Helical" evidence="5">
    <location>
        <begin position="203"/>
        <end position="225"/>
    </location>
</feature>
<keyword evidence="3 5" id="KW-1133">Transmembrane helix</keyword>
<keyword evidence="4 5" id="KW-0472">Membrane</keyword>
<feature type="transmembrane region" description="Helical" evidence="5">
    <location>
        <begin position="398"/>
        <end position="415"/>
    </location>
</feature>
<evidence type="ECO:0000256" key="3">
    <source>
        <dbReference type="ARBA" id="ARBA00022989"/>
    </source>
</evidence>
<feature type="transmembrane region" description="Helical" evidence="5">
    <location>
        <begin position="70"/>
        <end position="91"/>
    </location>
</feature>
<dbReference type="SUPFAM" id="SSF81340">
    <property type="entry name" value="Clc chloride channel"/>
    <property type="match status" value="1"/>
</dbReference>
<evidence type="ECO:0000256" key="2">
    <source>
        <dbReference type="ARBA" id="ARBA00022692"/>
    </source>
</evidence>
<dbReference type="InterPro" id="IPR014743">
    <property type="entry name" value="Cl-channel_core"/>
</dbReference>
<dbReference type="RefSeq" id="WP_413267081.1">
    <property type="nucleotide sequence ID" value="NZ_JBHFNR010000253.1"/>
</dbReference>
<organism evidence="6 7">
    <name type="scientific">Floridaenema flaviceps BLCC-F50</name>
    <dbReference type="NCBI Taxonomy" id="3153642"/>
    <lineage>
        <taxon>Bacteria</taxon>
        <taxon>Bacillati</taxon>
        <taxon>Cyanobacteriota</taxon>
        <taxon>Cyanophyceae</taxon>
        <taxon>Oscillatoriophycideae</taxon>
        <taxon>Aerosakkonematales</taxon>
        <taxon>Aerosakkonemataceae</taxon>
        <taxon>Floridanema</taxon>
        <taxon>Floridanema flaviceps</taxon>
    </lineage>
</organism>
<evidence type="ECO:0000256" key="1">
    <source>
        <dbReference type="ARBA" id="ARBA00004141"/>
    </source>
</evidence>
<dbReference type="PRINTS" id="PR00762">
    <property type="entry name" value="CLCHANNEL"/>
</dbReference>
<evidence type="ECO:0000313" key="7">
    <source>
        <dbReference type="Proteomes" id="UP001576784"/>
    </source>
</evidence>
<dbReference type="EMBL" id="JBHFNR010000253">
    <property type="protein sequence ID" value="MFB2897468.1"/>
    <property type="molecule type" value="Genomic_DNA"/>
</dbReference>